<feature type="region of interest" description="Disordered" evidence="4">
    <location>
        <begin position="306"/>
        <end position="422"/>
    </location>
</feature>
<dbReference type="PANTHER" id="PTHR46037">
    <property type="entry name" value="PROTEIN ENHANCER OF SEVENLESS 2B"/>
    <property type="match status" value="1"/>
</dbReference>
<evidence type="ECO:0000313" key="7">
    <source>
        <dbReference type="Proteomes" id="UP000005408"/>
    </source>
</evidence>
<feature type="compositionally biased region" description="Polar residues" evidence="4">
    <location>
        <begin position="260"/>
        <end position="283"/>
    </location>
</feature>
<accession>A0A8W8J5F6</accession>
<dbReference type="CDD" id="cd00174">
    <property type="entry name" value="SH3"/>
    <property type="match status" value="2"/>
</dbReference>
<dbReference type="Proteomes" id="UP000005408">
    <property type="component" value="Unassembled WGS sequence"/>
</dbReference>
<dbReference type="EnsemblMetazoa" id="G16918.5">
    <property type="protein sequence ID" value="G16918.5:cds"/>
    <property type="gene ID" value="G16918"/>
</dbReference>
<organism evidence="6 7">
    <name type="scientific">Magallana gigas</name>
    <name type="common">Pacific oyster</name>
    <name type="synonym">Crassostrea gigas</name>
    <dbReference type="NCBI Taxonomy" id="29159"/>
    <lineage>
        <taxon>Eukaryota</taxon>
        <taxon>Metazoa</taxon>
        <taxon>Spiralia</taxon>
        <taxon>Lophotrochozoa</taxon>
        <taxon>Mollusca</taxon>
        <taxon>Bivalvia</taxon>
        <taxon>Autobranchia</taxon>
        <taxon>Pteriomorphia</taxon>
        <taxon>Ostreida</taxon>
        <taxon>Ostreoidea</taxon>
        <taxon>Ostreidae</taxon>
        <taxon>Magallana</taxon>
    </lineage>
</organism>
<dbReference type="AlphaFoldDB" id="A0A8W8J5F6"/>
<keyword evidence="1 3" id="KW-0728">SH3 domain</keyword>
<dbReference type="PROSITE" id="PS50002">
    <property type="entry name" value="SH3"/>
    <property type="match status" value="3"/>
</dbReference>
<dbReference type="SMART" id="SM00326">
    <property type="entry name" value="SH3"/>
    <property type="match status" value="3"/>
</dbReference>
<feature type="region of interest" description="Disordered" evidence="4">
    <location>
        <begin position="494"/>
        <end position="525"/>
    </location>
</feature>
<feature type="compositionally biased region" description="Polar residues" evidence="4">
    <location>
        <begin position="321"/>
        <end position="330"/>
    </location>
</feature>
<dbReference type="InterPro" id="IPR036028">
    <property type="entry name" value="SH3-like_dom_sf"/>
</dbReference>
<keyword evidence="7" id="KW-1185">Reference proteome</keyword>
<dbReference type="EnsemblMetazoa" id="G16918.1">
    <property type="protein sequence ID" value="G16918.1:cds"/>
    <property type="gene ID" value="G16918"/>
</dbReference>
<reference evidence="6" key="1">
    <citation type="submission" date="2022-08" db="UniProtKB">
        <authorList>
            <consortium name="EnsemblMetazoa"/>
        </authorList>
    </citation>
    <scope>IDENTIFICATION</scope>
    <source>
        <strain evidence="6">05x7-T-G4-1.051#20</strain>
    </source>
</reference>
<dbReference type="EnsemblMetazoa" id="G16918.3">
    <property type="protein sequence ID" value="G16918.3:cds"/>
    <property type="gene ID" value="G16918"/>
</dbReference>
<sequence>MAFLCPSRVGRGTKEKKRKVASSAIFGRITGSDSVDTLVRVGLEKQHGLPANAKMVVLQDFSPGAEKELEVKRGQEVFQLYKENDWCYVITVDGREGFIPESFCLGVTNSPSVKSKSKDSPRNSGEYRSFDTFDSDSFFSCNEDYVNDVTDNGPKSPVPLSQLNVVDYQNIAAVPEVRPFRKTSHGHFIVLFDFTAQDENDVTVERAELLDVLNIEDPDWSWVRRGNGEEGFVPKSYICPVEPLKAHEKMLALQHKQKRSSTPTIRQPLLSNFSPRRYSQSSEPPTPPQRNPLRTSALRTRYNELDQESNYSDTQKEQHRSNSASMQNGEKYSVVRSPLVTSVGAKRSNSPCRVPQNLETTRHGDDSLNSPPLIVYDKPYSQRVTSRSPSPRLPPSYSDLSDQSARQRTRSASPASSRASASYENVNIKSTCDNIVNMSTVKKTPLSLSDQNLYKKQSDGVTNKYSSYQNLSSGNFSLVQNGSSRLYTDMATNQSNFSLPNDSGPEGLFVPNSRLSPNESRPDRTRQGSELIMMYDFNDENRGGLTVRQGDLVYADGMDQQGTDWLWVYYPQTSQYGYVPRNYVKSTQLKTTL</sequence>
<feature type="compositionally biased region" description="Low complexity" evidence="4">
    <location>
        <begin position="386"/>
        <end position="422"/>
    </location>
</feature>
<evidence type="ECO:0000256" key="2">
    <source>
        <dbReference type="ARBA" id="ARBA00022999"/>
    </source>
</evidence>
<dbReference type="EnsemblMetazoa" id="G16918.7">
    <property type="protein sequence ID" value="G16918.7:cds"/>
    <property type="gene ID" value="G16918"/>
</dbReference>
<proteinExistence type="predicted"/>
<evidence type="ECO:0000256" key="1">
    <source>
        <dbReference type="ARBA" id="ARBA00022443"/>
    </source>
</evidence>
<feature type="region of interest" description="Disordered" evidence="4">
    <location>
        <begin position="252"/>
        <end position="294"/>
    </location>
</feature>
<dbReference type="Gene3D" id="2.30.30.40">
    <property type="entry name" value="SH3 Domains"/>
    <property type="match status" value="3"/>
</dbReference>
<dbReference type="InterPro" id="IPR043539">
    <property type="entry name" value="Grb2-like"/>
</dbReference>
<name>A0A8W8J5F6_MAGGI</name>
<dbReference type="InterPro" id="IPR001452">
    <property type="entry name" value="SH3_domain"/>
</dbReference>
<feature type="domain" description="SH3" evidence="5">
    <location>
        <begin position="526"/>
        <end position="589"/>
    </location>
</feature>
<protein>
    <recommendedName>
        <fullName evidence="5">SH3 domain-containing protein</fullName>
    </recommendedName>
</protein>
<dbReference type="Pfam" id="PF07653">
    <property type="entry name" value="SH3_2"/>
    <property type="match status" value="1"/>
</dbReference>
<feature type="domain" description="SH3" evidence="5">
    <location>
        <begin position="50"/>
        <end position="109"/>
    </location>
</feature>
<dbReference type="SUPFAM" id="SSF50044">
    <property type="entry name" value="SH3-domain"/>
    <property type="match status" value="3"/>
</dbReference>
<evidence type="ECO:0000313" key="6">
    <source>
        <dbReference type="EnsemblMetazoa" id="G16918.7:cds"/>
    </source>
</evidence>
<dbReference type="EnsemblMetazoa" id="G16918.6">
    <property type="protein sequence ID" value="G16918.6:cds"/>
    <property type="gene ID" value="G16918"/>
</dbReference>
<dbReference type="Pfam" id="PF00018">
    <property type="entry name" value="SH3_1"/>
    <property type="match status" value="1"/>
</dbReference>
<keyword evidence="2" id="KW-0727">SH2 domain</keyword>
<evidence type="ECO:0000256" key="4">
    <source>
        <dbReference type="SAM" id="MobiDB-lite"/>
    </source>
</evidence>
<evidence type="ECO:0000259" key="5">
    <source>
        <dbReference type="PROSITE" id="PS50002"/>
    </source>
</evidence>
<feature type="domain" description="SH3" evidence="5">
    <location>
        <begin position="183"/>
        <end position="243"/>
    </location>
</feature>
<evidence type="ECO:0000256" key="3">
    <source>
        <dbReference type="PROSITE-ProRule" id="PRU00192"/>
    </source>
</evidence>